<dbReference type="InterPro" id="IPR001846">
    <property type="entry name" value="VWF_type-D"/>
</dbReference>
<keyword evidence="6" id="KW-0325">Glycoprotein</keyword>
<proteinExistence type="evidence at transcript level"/>
<dbReference type="SUPFAM" id="SSF56968">
    <property type="entry name" value="Lipovitellin-phosvitin complex, beta-sheet shell regions"/>
    <property type="match status" value="2"/>
</dbReference>
<dbReference type="SMART" id="SM00638">
    <property type="entry name" value="LPD_N"/>
    <property type="match status" value="1"/>
</dbReference>
<feature type="domain" description="VWFD" evidence="10">
    <location>
        <begin position="2735"/>
        <end position="2901"/>
    </location>
</feature>
<evidence type="ECO:0000256" key="7">
    <source>
        <dbReference type="PROSITE-ProRule" id="PRU00557"/>
    </source>
</evidence>
<dbReference type="EMBL" id="KY888136">
    <property type="protein sequence ID" value="ATE82591.1"/>
    <property type="molecule type" value="mRNA"/>
</dbReference>
<dbReference type="InterPro" id="IPR001747">
    <property type="entry name" value="Vitellogenin_N"/>
</dbReference>
<evidence type="ECO:0000256" key="4">
    <source>
        <dbReference type="ARBA" id="ARBA00022729"/>
    </source>
</evidence>
<comment type="caution">
    <text evidence="7">Lacks conserved residue(s) required for the propagation of feature annotation.</text>
</comment>
<dbReference type="Gene3D" id="2.20.50.20">
    <property type="entry name" value="Lipovitellin. Chain A, domain 3"/>
    <property type="match status" value="1"/>
</dbReference>
<dbReference type="InterPro" id="IPR015817">
    <property type="entry name" value="Vitellinogen_open_b-sht_sub1"/>
</dbReference>
<dbReference type="InterPro" id="IPR015819">
    <property type="entry name" value="Lipid_transp_b-sht_shell"/>
</dbReference>
<dbReference type="SUPFAM" id="SSF48371">
    <property type="entry name" value="ARM repeat"/>
    <property type="match status" value="1"/>
</dbReference>
<protein>
    <submittedName>
        <fullName evidence="11">Apolipophorin-II/I</fullName>
    </submittedName>
</protein>
<sequence length="3305" mass="368256">MGKSRLSLFSVILIISVLWKPVYSKDKCSIECQGSPSNPAFVQGNKYSYSVEGTVTIFLSPADDQVTSVKLIGQVSVDALANCVHELSVQNLVISGPDGKKYQPPPGIDKVVRFGFQDGRVGPEICAHGDDTRRSLNIKRAIISLLQTEQKPSTQVDVFGVCPTEVSSSQEGSAVLVHRTRDLSRCSHREQGKNDIITSITNPDAGIKDMQVLQSILNVESKVNSGVPEKVSATEEYLYKPFSVGENGARAKVHTKLTLTGKSSCGQGVAYCTESRSIIFDNPHGVKPVPGNANSALAAVKDVAKSVSSIVESKSAGAFAQLIRILRITSKDDLMKVYSQVKGSNLEKRVFLDALLRAGTGDSIEASINILKSRELGQLEQQLVYLSLGNARHVNNAALKAAASLLDQPNLPKEVYLGVGALAGAYCREHECHTTKPVGIVALSQKLGAKLQNCRPRSKTEEDTIVAILKGIRSIRHLEDSLINKIVHCAADNNVKASVKAAALEAFHADPCSAAIKKTAIEIMKNRQLDSEIRIKAYLAVIQCPCGQSANEIKNLLDTEPVHQVGNFISTSLRYIRTSANPDKQLARQHYGLIRTPNKFNSDDRKYSFYRETSFNIDALGAGGSVDQTVIYSQDSYLPREASVNLTVELFGHSYNVLELGGRQGNLDRVIEHFLGPKGYFRTSDPQALYDDLVKRYEESKNKVQRGFGRGRRSIKNEIDNFDKNLKAESNSYHNELDLDIYVKFFGTDAVFLSFGDDKGFDFNKILDEILGTCNSGINKLKHFQQELRTHLLFMDAELSYPTSVGLPLRLNLVGSLTARLDVATNVDIQEIMKSPQSAKVDVKFVPSTDVEIAGALLIDADSVTTGLKVITNLRSSTGLHVIAKVIENGRGFDLQLGLPVDKQEILVASNELVYVTAEKGQREKQTKIKTGQSMHDYSPCFDQLSGVLGLTLCGHFSLPFSISNREKPSDQIISQFFNRFPLSGTASAKIVLEKNDLSGYHIKGVVREDAAAGKKSFEFLFDAEGSQNRHTKLTGQYVYNSNEIGVKLELQSPIKNLYGEISACNNPRELMAKYVGRVDSMEYKGRIGFTVQGNEQRSVYRPVFEYSIPDGSGQTHSAEIVGEVIKETSGRKSKYTARGLQIPMAKGQQPVEVNGYVSLQDQPRDVEVDLAVKGYASLKGSLKGSDVMIDFENNLNPNVNFNMKGKFDYNNMIHNEFELQYGPKKNDPLSKVSFFQHLKYHIQSSEDYNIITKNSFEIRAVPLKVVANADIDPKKVVIDIGGQYVDRSAKLEVEARTKIKRPGDYSVKVKANLNDACIEVLSKRDVVSADKSNFENYLDITGVGRYELSGVVLHKTKPNDMNVGAIGHFKIKAGSNNEDIKFDIGLIETSNIYSSHAQVSNSKGEVLDFLLKVTRTGNPTGQLKFNLKDIIVTHGEFKVTDNDGKGNGMIIVEFKKLQRKIKGDVKFVSKDPVFITDIELYLDFEKNNNNKFHFVTNNRKTQKLVSSKNKVEYDGKVTEVNYVQEGVFSITGKTNLNFDVVLPTERCISLKIDRDVALKDGKYSGHAELLLSDSVKRGSASSVISYKGKIVDTDIEKEIINYEGQLEFRLKDGKQLLNTFYLKNIPEGNKFKFDFKSDVTGNLLPKPASLSATGSYLDSETIINQNYRVKGNYGDDISFEYVDQWTCNYSRRTKKYLSDYTVTVHLPFEKAHDIKWASTVQYLQPDGKDIAEYTIVESVQVNADVFKVDANGKVGIKNGSGAIKVLIPHNDPFIVDFNYKRDSQGDKNNNFVEVKAKYGKGKTTSLSIDSSFAPHDSTLQVKAYSPNAEKLKKLELNIHSKNPSPDTYSNSIIMDADGRIYKSESTIVLSKAHPVLDIQYVNPETNKPSRIYVKGSSLSSTQGKIEVKVDNIYKICFDVVAEGSVQKDNVAFKAVANSKELGWNNYNVDISSKDSGNGKRLDFHAINDNKNVISGSTSFISKQEGQKTIIEGSGSVKVKEEQKWANFKFIRTVLTESSEQGVETFFNVAIGERSYVAESRVTNYEYKNSYVYCEEKKQCAHAEIQSKIDMSTPGVIVNLVNIGFDLRKLGVAPELGLQMRDEVSTSKPPRFTLDLHVNSQERKYHLHAYNTPEHGHFASGVTVRLPSRLLALEYTLDYPTDKLMPFPVRGEVCLDLDKNKPGHKTSARFLVDFTNAGGSQDTAIAEIGFFHPKIEKEAVFRINGVVKRPGDGTFKFETSATLSCHSAFGRDRVSKLLLEVSPRKFEFLTETPFVKVLHIDAGFTSTPEQRTYQSLFSVCLLEGNVVQIKTLLKDFQYFEFTTEESGCKFSIVAHLVPEKRADISADLILSGGKKNIAHGALFLKDNTIQSEYGASKDNFNHLMATVKKDAESLNDRIKDLGEKSSQDFQQLLQRATPYFKRIDDDFRAEWERFYNEIAVDKVFKELSHTLNEVIHYLAKIFDEILQGTKPLVDQITKTFTETSEKISGMYKKTLEPQLKQLYETLGKILKEYLDAAIEVVAHLGALVSDFFEKHKQELQQLTNVMTEIFKDLTRIIVAQLKEMPGKFNQVYGELVQLINNMPIIEAIKEEWKDGLPKDQILGMCNQGYAAIYQVLPNKEFKDFAEALNNYVIKKLRSEQIDDAKSLQVIYQKLIAAFSSLSQFIPSQITSYTASGPTSWSSYFFSPASTPVWSGDASWSLLKQLISGDLPDMFDMIRAYRPRSLDPFDEMPAKLRAVVINGQHIFTFDGKHLTFPGQCRYVLIHNYVDRNFTVLLQLQNGQPKALVLEDKSGTIIELKDNGQVTLNGAVHGFPVIEKDVFAFKQTNGRIGLGSQYGFKAFCTSKLEVCYFEVDGFYLGKLRGLLGDGNNEPYDDFRLPNGKICTSESEFGNGYGLVHSCPKVQAPEHSHHQMHAALPPACEQVFGGISPLRPVSLLLDVSPFRQACIHAVTGADAAKDLHQACDLARGYAALALTGMLPAVLPDVCVRCTDADKPRAIGDMYEVKMPNKQADIVVSFETTQNNEQTYKELVMPLVTQLVDNLKKKQITDIKLYLVGHTSKHPYAILYDTDLKLKSSKLHFDDTDRYDRTPYVKTGFETFDKYEKNLVEFIDAVKIKLGITNIAFSEYSLMDLPFRAGAVKHVFLTVSEPCIEEFFLVKVVGDLMFKVLLENMGMSMSLVTATPEMKCGGNLAHVVGFDESSVLMLGNMKRTKESEALRATLELPSSSCIDFTQAVDGLVFSSTNYLKLEGGQRKQFLQTAANAITQKMTKAHLVQECTCTYVDPFRVRSACFTREKKEVARRRK</sequence>
<dbReference type="PANTHER" id="PTHR23345:SF36">
    <property type="entry name" value="APOLIPOPHORINS"/>
    <property type="match status" value="1"/>
</dbReference>
<dbReference type="GO" id="GO:0005319">
    <property type="term" value="F:lipid transporter activity"/>
    <property type="evidence" value="ECO:0007669"/>
    <property type="project" value="InterPro"/>
</dbReference>
<keyword evidence="3" id="KW-0964">Secreted</keyword>
<dbReference type="InterPro" id="IPR009454">
    <property type="entry name" value="Lipid_transpt_open_b-sht"/>
</dbReference>
<dbReference type="GO" id="GO:0005576">
    <property type="term" value="C:extracellular region"/>
    <property type="evidence" value="ECO:0007669"/>
    <property type="project" value="UniProtKB-SubCell"/>
</dbReference>
<keyword evidence="5" id="KW-0445">Lipid transport</keyword>
<evidence type="ECO:0000256" key="8">
    <source>
        <dbReference type="SAM" id="SignalP"/>
    </source>
</evidence>
<dbReference type="InterPro" id="IPR016024">
    <property type="entry name" value="ARM-type_fold"/>
</dbReference>
<dbReference type="InterPro" id="IPR015255">
    <property type="entry name" value="Vitellinogen_open_b-sht"/>
</dbReference>
<feature type="chain" id="PRO_5012132071" evidence="8">
    <location>
        <begin position="25"/>
        <end position="3305"/>
    </location>
</feature>
<dbReference type="SMR" id="A0A291AU93"/>
<dbReference type="Pfam" id="PF01347">
    <property type="entry name" value="Vitellogenin_N"/>
    <property type="match status" value="1"/>
</dbReference>
<feature type="domain" description="Vitellogenin" evidence="9">
    <location>
        <begin position="41"/>
        <end position="642"/>
    </location>
</feature>
<evidence type="ECO:0000256" key="6">
    <source>
        <dbReference type="ARBA" id="ARBA00023180"/>
    </source>
</evidence>
<dbReference type="PANTHER" id="PTHR23345">
    <property type="entry name" value="VITELLOGENIN-RELATED"/>
    <property type="match status" value="1"/>
</dbReference>
<dbReference type="Pfam" id="PF06448">
    <property type="entry name" value="DUF1081"/>
    <property type="match status" value="1"/>
</dbReference>
<evidence type="ECO:0000259" key="10">
    <source>
        <dbReference type="PROSITE" id="PS51233"/>
    </source>
</evidence>
<comment type="subcellular location">
    <subcellularLocation>
        <location evidence="1">Secreted</location>
    </subcellularLocation>
</comment>
<dbReference type="Gene3D" id="2.30.230.10">
    <property type="entry name" value="Lipovitellin, beta-sheet shell regions, chain A"/>
    <property type="match status" value="1"/>
</dbReference>
<dbReference type="PROSITE" id="PS51233">
    <property type="entry name" value="VWFD"/>
    <property type="match status" value="1"/>
</dbReference>
<organism evidence="11">
    <name type="scientific">Antheraea pernyi</name>
    <name type="common">Chinese oak silk moth</name>
    <name type="synonym">Bombyx pernyi</name>
    <dbReference type="NCBI Taxonomy" id="7119"/>
    <lineage>
        <taxon>Eukaryota</taxon>
        <taxon>Metazoa</taxon>
        <taxon>Ecdysozoa</taxon>
        <taxon>Arthropoda</taxon>
        <taxon>Hexapoda</taxon>
        <taxon>Insecta</taxon>
        <taxon>Pterygota</taxon>
        <taxon>Neoptera</taxon>
        <taxon>Endopterygota</taxon>
        <taxon>Lepidoptera</taxon>
        <taxon>Glossata</taxon>
        <taxon>Ditrysia</taxon>
        <taxon>Bombycoidea</taxon>
        <taxon>Saturniidae</taxon>
        <taxon>Saturniinae</taxon>
        <taxon>Saturniini</taxon>
        <taxon>Antheraea</taxon>
    </lineage>
</organism>
<accession>A0A291AU93</accession>
<evidence type="ECO:0000256" key="5">
    <source>
        <dbReference type="ARBA" id="ARBA00023055"/>
    </source>
</evidence>
<dbReference type="InterPro" id="IPR050733">
    <property type="entry name" value="Vitellogenin/Apolipophorin"/>
</dbReference>
<evidence type="ECO:0000256" key="1">
    <source>
        <dbReference type="ARBA" id="ARBA00004613"/>
    </source>
</evidence>
<evidence type="ECO:0000259" key="9">
    <source>
        <dbReference type="PROSITE" id="PS51211"/>
    </source>
</evidence>
<keyword evidence="4 8" id="KW-0732">Signal</keyword>
<dbReference type="InterPro" id="IPR011030">
    <property type="entry name" value="Lipovitellin_superhlx_dom"/>
</dbReference>
<reference evidence="11" key="1">
    <citation type="submission" date="2017-04" db="EMBL/GenBank/DDBJ databases">
        <authorList>
            <person name="Afonso C.L."/>
            <person name="Miller P.J."/>
            <person name="Scott M.A."/>
            <person name="Spackman E."/>
            <person name="Goraichik I."/>
            <person name="Dimitrov K.M."/>
            <person name="Suarez D.L."/>
            <person name="Swayne D.E."/>
        </authorList>
    </citation>
    <scope>NUCLEOTIDE SEQUENCE</scope>
</reference>
<dbReference type="SUPFAM" id="SSF48431">
    <property type="entry name" value="Lipovitellin-phosvitin complex, superhelical domain"/>
    <property type="match status" value="1"/>
</dbReference>
<dbReference type="Pfam" id="PF00094">
    <property type="entry name" value="VWD"/>
    <property type="match status" value="1"/>
</dbReference>
<evidence type="ECO:0000256" key="3">
    <source>
        <dbReference type="ARBA" id="ARBA00022525"/>
    </source>
</evidence>
<dbReference type="SMART" id="SM00216">
    <property type="entry name" value="VWD"/>
    <property type="match status" value="1"/>
</dbReference>
<keyword evidence="2" id="KW-0813">Transport</keyword>
<dbReference type="SMART" id="SM01169">
    <property type="entry name" value="DUF1943"/>
    <property type="match status" value="1"/>
</dbReference>
<dbReference type="PROSITE" id="PS51211">
    <property type="entry name" value="VITELLOGENIN"/>
    <property type="match status" value="1"/>
</dbReference>
<name>A0A291AU93_ANTPE</name>
<dbReference type="Gene3D" id="2.20.80.10">
    <property type="entry name" value="Lipovitellin-phosvitin complex, chain A, domain 4"/>
    <property type="match status" value="1"/>
</dbReference>
<evidence type="ECO:0000256" key="2">
    <source>
        <dbReference type="ARBA" id="ARBA00022448"/>
    </source>
</evidence>
<dbReference type="Gene3D" id="1.25.10.20">
    <property type="entry name" value="Vitellinogen, superhelical"/>
    <property type="match status" value="1"/>
</dbReference>
<dbReference type="Pfam" id="PF09172">
    <property type="entry name" value="Vit_open_b-sht"/>
    <property type="match status" value="1"/>
</dbReference>
<feature type="signal peptide" evidence="8">
    <location>
        <begin position="1"/>
        <end position="24"/>
    </location>
</feature>
<evidence type="ECO:0000313" key="11">
    <source>
        <dbReference type="EMBL" id="ATE82591.1"/>
    </source>
</evidence>
<dbReference type="InterPro" id="IPR015816">
    <property type="entry name" value="Vitellinogen_b-sht_N"/>
</dbReference>